<keyword evidence="1" id="KW-0732">Signal</keyword>
<feature type="signal peptide" evidence="1">
    <location>
        <begin position="1"/>
        <end position="22"/>
    </location>
</feature>
<dbReference type="EMBL" id="JAHQIW010006896">
    <property type="protein sequence ID" value="KAJ1371059.1"/>
    <property type="molecule type" value="Genomic_DNA"/>
</dbReference>
<sequence length="182" mass="20219">MAKLFREFFMIPLLATVSTVLGCGLLPAGQGRERKIVILPEFGKLLNPILARSRTFNVTGLTTLPVAMVYSTAPDVQAQIPGISPSEGSAQAFVLRIVMQTVFNVLERQASSALLPDAVISAILSQLVVKITYTPLQCQNLLVLQQWKTVSRHYWTFIRKTASRCITPSENRMLVFIENKQN</sequence>
<evidence type="ECO:0000313" key="2">
    <source>
        <dbReference type="EMBL" id="KAJ1371059.1"/>
    </source>
</evidence>
<evidence type="ECO:0000313" key="3">
    <source>
        <dbReference type="Proteomes" id="UP001196413"/>
    </source>
</evidence>
<dbReference type="Proteomes" id="UP001196413">
    <property type="component" value="Unassembled WGS sequence"/>
</dbReference>
<proteinExistence type="predicted"/>
<feature type="chain" id="PRO_5042289025" evidence="1">
    <location>
        <begin position="23"/>
        <end position="182"/>
    </location>
</feature>
<evidence type="ECO:0000256" key="1">
    <source>
        <dbReference type="SAM" id="SignalP"/>
    </source>
</evidence>
<dbReference type="AlphaFoldDB" id="A0AAD5WHU6"/>
<organism evidence="2 3">
    <name type="scientific">Parelaphostrongylus tenuis</name>
    <name type="common">Meningeal worm</name>
    <dbReference type="NCBI Taxonomy" id="148309"/>
    <lineage>
        <taxon>Eukaryota</taxon>
        <taxon>Metazoa</taxon>
        <taxon>Ecdysozoa</taxon>
        <taxon>Nematoda</taxon>
        <taxon>Chromadorea</taxon>
        <taxon>Rhabditida</taxon>
        <taxon>Rhabditina</taxon>
        <taxon>Rhabditomorpha</taxon>
        <taxon>Strongyloidea</taxon>
        <taxon>Metastrongylidae</taxon>
        <taxon>Parelaphostrongylus</taxon>
    </lineage>
</organism>
<accession>A0AAD5WHU6</accession>
<gene>
    <name evidence="2" type="ORF">KIN20_032930</name>
</gene>
<protein>
    <submittedName>
        <fullName evidence="2">Uncharacterized protein</fullName>
    </submittedName>
</protein>
<comment type="caution">
    <text evidence="2">The sequence shown here is derived from an EMBL/GenBank/DDBJ whole genome shotgun (WGS) entry which is preliminary data.</text>
</comment>
<reference evidence="2" key="1">
    <citation type="submission" date="2021-06" db="EMBL/GenBank/DDBJ databases">
        <title>Parelaphostrongylus tenuis whole genome reference sequence.</title>
        <authorList>
            <person name="Garwood T.J."/>
            <person name="Larsen P.A."/>
            <person name="Fountain-Jones N.M."/>
            <person name="Garbe J.R."/>
            <person name="Macchietto M.G."/>
            <person name="Kania S.A."/>
            <person name="Gerhold R.W."/>
            <person name="Richards J.E."/>
            <person name="Wolf T.M."/>
        </authorList>
    </citation>
    <scope>NUCLEOTIDE SEQUENCE</scope>
    <source>
        <strain evidence="2">MNPRO001-30</strain>
        <tissue evidence="2">Meninges</tissue>
    </source>
</reference>
<dbReference type="PROSITE" id="PS51257">
    <property type="entry name" value="PROKAR_LIPOPROTEIN"/>
    <property type="match status" value="1"/>
</dbReference>
<keyword evidence="3" id="KW-1185">Reference proteome</keyword>
<name>A0AAD5WHU6_PARTN</name>